<dbReference type="SUPFAM" id="SSF49785">
    <property type="entry name" value="Galactose-binding domain-like"/>
    <property type="match status" value="1"/>
</dbReference>
<dbReference type="InterPro" id="IPR037047">
    <property type="entry name" value="PITH_dom_sf"/>
</dbReference>
<dbReference type="EMBL" id="JAFCMP010000040">
    <property type="protein sequence ID" value="KAG5190027.1"/>
    <property type="molecule type" value="Genomic_DNA"/>
</dbReference>
<proteinExistence type="inferred from homology"/>
<dbReference type="OrthoDB" id="2635at2759"/>
<protein>
    <submittedName>
        <fullName evidence="4">Galactose-binding domain-like protein</fullName>
    </submittedName>
</protein>
<name>A0A835ZD87_9STRA</name>
<comment type="similarity">
    <text evidence="1">Belongs to the PITHD1 family.</text>
</comment>
<dbReference type="InterPro" id="IPR008979">
    <property type="entry name" value="Galactose-bd-like_sf"/>
</dbReference>
<evidence type="ECO:0000256" key="1">
    <source>
        <dbReference type="ARBA" id="ARBA00025788"/>
    </source>
</evidence>
<dbReference type="Pfam" id="PF06201">
    <property type="entry name" value="PITH"/>
    <property type="match status" value="1"/>
</dbReference>
<dbReference type="Proteomes" id="UP000664859">
    <property type="component" value="Unassembled WGS sequence"/>
</dbReference>
<comment type="caution">
    <text evidence="4">The sequence shown here is derived from an EMBL/GenBank/DDBJ whole genome shotgun (WGS) entry which is preliminary data.</text>
</comment>
<evidence type="ECO:0000259" key="3">
    <source>
        <dbReference type="PROSITE" id="PS51532"/>
    </source>
</evidence>
<sequence>MSACRGEHEGCGGGHDHSHDHGHSHDHSHDIEDPTGQSLYGLIDTTRVRCLNESAVGQVLQCLKPWDKRREPEPFLESNDGDPELLIHVPFTEVVKIKAISLLGGRDGAAPSKMKVWVNRDDIDFTSAEDVPGVQSMELVADSGGVEVDYPTKLHKFQNVSSVTLFFGDNHGADTTVLSFLGFRGESTNFRHGVVEAVYESKPMATDHKQLGGEFTNNSVV</sequence>
<dbReference type="GO" id="GO:0005737">
    <property type="term" value="C:cytoplasm"/>
    <property type="evidence" value="ECO:0007669"/>
    <property type="project" value="UniProtKB-ARBA"/>
</dbReference>
<feature type="compositionally biased region" description="Basic and acidic residues" evidence="2">
    <location>
        <begin position="1"/>
        <end position="32"/>
    </location>
</feature>
<feature type="region of interest" description="Disordered" evidence="2">
    <location>
        <begin position="1"/>
        <end position="38"/>
    </location>
</feature>
<evidence type="ECO:0000256" key="2">
    <source>
        <dbReference type="SAM" id="MobiDB-lite"/>
    </source>
</evidence>
<evidence type="ECO:0000313" key="5">
    <source>
        <dbReference type="Proteomes" id="UP000664859"/>
    </source>
</evidence>
<evidence type="ECO:0000313" key="4">
    <source>
        <dbReference type="EMBL" id="KAG5190027.1"/>
    </source>
</evidence>
<feature type="domain" description="PITH" evidence="3">
    <location>
        <begin position="28"/>
        <end position="203"/>
    </location>
</feature>
<dbReference type="InterPro" id="IPR045099">
    <property type="entry name" value="PITH1-like"/>
</dbReference>
<gene>
    <name evidence="4" type="ORF">JKP88DRAFT_205737</name>
</gene>
<dbReference type="PROSITE" id="PS51532">
    <property type="entry name" value="PITH"/>
    <property type="match status" value="1"/>
</dbReference>
<dbReference type="InterPro" id="IPR010400">
    <property type="entry name" value="PITH_dom"/>
</dbReference>
<dbReference type="PANTHER" id="PTHR12175">
    <property type="entry name" value="AD039 HT014 THIOREDOXIN FAMILY TRP26"/>
    <property type="match status" value="1"/>
</dbReference>
<reference evidence="4" key="1">
    <citation type="submission" date="2021-02" db="EMBL/GenBank/DDBJ databases">
        <title>First Annotated Genome of the Yellow-green Alga Tribonema minus.</title>
        <authorList>
            <person name="Mahan K.M."/>
        </authorList>
    </citation>
    <scope>NUCLEOTIDE SEQUENCE</scope>
    <source>
        <strain evidence="4">UTEX B ZZ1240</strain>
    </source>
</reference>
<keyword evidence="5" id="KW-1185">Reference proteome</keyword>
<organism evidence="4 5">
    <name type="scientific">Tribonema minus</name>
    <dbReference type="NCBI Taxonomy" id="303371"/>
    <lineage>
        <taxon>Eukaryota</taxon>
        <taxon>Sar</taxon>
        <taxon>Stramenopiles</taxon>
        <taxon>Ochrophyta</taxon>
        <taxon>PX clade</taxon>
        <taxon>Xanthophyceae</taxon>
        <taxon>Tribonematales</taxon>
        <taxon>Tribonemataceae</taxon>
        <taxon>Tribonema</taxon>
    </lineage>
</organism>
<accession>A0A835ZD87</accession>
<dbReference type="PANTHER" id="PTHR12175:SF1">
    <property type="entry name" value="PITH DOMAIN-CONTAINING PROTEIN 1"/>
    <property type="match status" value="1"/>
</dbReference>
<dbReference type="Gene3D" id="2.60.120.470">
    <property type="entry name" value="PITH domain"/>
    <property type="match status" value="1"/>
</dbReference>
<dbReference type="AlphaFoldDB" id="A0A835ZD87"/>